<name>A0A1E7ETC4_9STRA</name>
<keyword evidence="1" id="KW-0175">Coiled coil</keyword>
<dbReference type="EMBL" id="KV784376">
    <property type="protein sequence ID" value="OEU09278.1"/>
    <property type="molecule type" value="Genomic_DNA"/>
</dbReference>
<dbReference type="AlphaFoldDB" id="A0A1E7ETC4"/>
<dbReference type="InterPro" id="IPR036770">
    <property type="entry name" value="Ankyrin_rpt-contain_sf"/>
</dbReference>
<accession>A0A1E7ETC4</accession>
<feature type="compositionally biased region" description="Polar residues" evidence="2">
    <location>
        <begin position="436"/>
        <end position="449"/>
    </location>
</feature>
<dbReference type="Proteomes" id="UP000095751">
    <property type="component" value="Unassembled WGS sequence"/>
</dbReference>
<dbReference type="SUPFAM" id="SSF48403">
    <property type="entry name" value="Ankyrin repeat"/>
    <property type="match status" value="1"/>
</dbReference>
<evidence type="ECO:0000313" key="4">
    <source>
        <dbReference type="Proteomes" id="UP000095751"/>
    </source>
</evidence>
<keyword evidence="4" id="KW-1185">Reference proteome</keyword>
<gene>
    <name evidence="3" type="ORF">FRACYDRAFT_248618</name>
</gene>
<sequence>MNRVKIKYAPAIKDMTVDKGNDDEGMEAVLCRKNGRRQQQHQSKQIEERSSHSSSVGDSIIYETPQDVELLELVENKDWEKLLYRLLKQPHIAHVKLTGRSLKSTSAGNLVLHEICKHNAPIDAIEAFIEANHAAITTKGHWGYLPYHYACANGASIELVRYLYSLHPDAVRQVEGEGNALPLHLALKMGSTKEDVYMNLLTSYPEGVRIRDDFDNLPMDYAKSIRSDVHRKIAIECLHRARWLESAAKRSSEHTESEYQKRIRGYEQFQAQQLKMIEEVHKKETHNLELVVKSQKEELSEQSKDLEELDHQIQKRADEFHDQIESMDKSMKNKGRRLQGQIDKAKKESTQTQVALDLKKGELIEVTKKLEQANKLNKSTTEQLEQRTEDLELALDDIETLNRHSEWLESVLGSIRNLSNAESPLIRNVQRKDENQSLSTYQSAAQSGSGRIHPSIIGRDSISSSMLVNKPGVRGGIPRKLVRNKDIVSDESSTDKRDASLVGRGIDESARYSSKSYNTYIRVLKDDWEGTINPGPQSIGFYTMRKYYKKDARFRSLHAYYDVVRSLQRVRV</sequence>
<feature type="coiled-coil region" evidence="1">
    <location>
        <begin position="292"/>
        <end position="319"/>
    </location>
</feature>
<dbReference type="InParanoid" id="A0A1E7ETC4"/>
<dbReference type="OrthoDB" id="44373at2759"/>
<evidence type="ECO:0000313" key="3">
    <source>
        <dbReference type="EMBL" id="OEU09278.1"/>
    </source>
</evidence>
<dbReference type="Gene3D" id="1.25.40.20">
    <property type="entry name" value="Ankyrin repeat-containing domain"/>
    <property type="match status" value="1"/>
</dbReference>
<evidence type="ECO:0000256" key="2">
    <source>
        <dbReference type="SAM" id="MobiDB-lite"/>
    </source>
</evidence>
<feature type="region of interest" description="Disordered" evidence="2">
    <location>
        <begin position="431"/>
        <end position="454"/>
    </location>
</feature>
<feature type="region of interest" description="Disordered" evidence="2">
    <location>
        <begin position="34"/>
        <end position="58"/>
    </location>
</feature>
<reference evidence="3 4" key="1">
    <citation type="submission" date="2016-09" db="EMBL/GenBank/DDBJ databases">
        <title>Extensive genetic diversity and differential bi-allelic expression allows diatom success in the polar Southern Ocean.</title>
        <authorList>
            <consortium name="DOE Joint Genome Institute"/>
            <person name="Mock T."/>
            <person name="Otillar R.P."/>
            <person name="Strauss J."/>
            <person name="Dupont C."/>
            <person name="Frickenhaus S."/>
            <person name="Maumus F."/>
            <person name="Mcmullan M."/>
            <person name="Sanges R."/>
            <person name="Schmutz J."/>
            <person name="Toseland A."/>
            <person name="Valas R."/>
            <person name="Veluchamy A."/>
            <person name="Ward B.J."/>
            <person name="Allen A."/>
            <person name="Barry K."/>
            <person name="Falciatore A."/>
            <person name="Ferrante M."/>
            <person name="Fortunato A.E."/>
            <person name="Gloeckner G."/>
            <person name="Gruber A."/>
            <person name="Hipkin R."/>
            <person name="Janech M."/>
            <person name="Kroth P."/>
            <person name="Leese F."/>
            <person name="Lindquist E."/>
            <person name="Lyon B.R."/>
            <person name="Martin J."/>
            <person name="Mayer C."/>
            <person name="Parker M."/>
            <person name="Quesneville H."/>
            <person name="Raymond J."/>
            <person name="Uhlig C."/>
            <person name="Valentin K.U."/>
            <person name="Worden A.Z."/>
            <person name="Armbrust E.V."/>
            <person name="Bowler C."/>
            <person name="Green B."/>
            <person name="Moulton V."/>
            <person name="Van Oosterhout C."/>
            <person name="Grigoriev I."/>
        </authorList>
    </citation>
    <scope>NUCLEOTIDE SEQUENCE [LARGE SCALE GENOMIC DNA]</scope>
    <source>
        <strain evidence="3 4">CCMP1102</strain>
    </source>
</reference>
<feature type="coiled-coil region" evidence="1">
    <location>
        <begin position="363"/>
        <end position="401"/>
    </location>
</feature>
<organism evidence="3 4">
    <name type="scientific">Fragilariopsis cylindrus CCMP1102</name>
    <dbReference type="NCBI Taxonomy" id="635003"/>
    <lineage>
        <taxon>Eukaryota</taxon>
        <taxon>Sar</taxon>
        <taxon>Stramenopiles</taxon>
        <taxon>Ochrophyta</taxon>
        <taxon>Bacillariophyta</taxon>
        <taxon>Bacillariophyceae</taxon>
        <taxon>Bacillariophycidae</taxon>
        <taxon>Bacillariales</taxon>
        <taxon>Bacillariaceae</taxon>
        <taxon>Fragilariopsis</taxon>
    </lineage>
</organism>
<proteinExistence type="predicted"/>
<dbReference type="KEGG" id="fcy:FRACYDRAFT_248618"/>
<evidence type="ECO:0000256" key="1">
    <source>
        <dbReference type="SAM" id="Coils"/>
    </source>
</evidence>
<protein>
    <submittedName>
        <fullName evidence="3">Uncharacterized protein</fullName>
    </submittedName>
</protein>